<evidence type="ECO:0000313" key="2">
    <source>
        <dbReference type="Proteomes" id="UP000295560"/>
    </source>
</evidence>
<comment type="caution">
    <text evidence="1">The sequence shown here is derived from an EMBL/GenBank/DDBJ whole genome shotgun (WGS) entry which is preliminary data.</text>
</comment>
<proteinExistence type="predicted"/>
<name>A0A4R1HZK8_PSEEN</name>
<accession>A0A4R1HZK8</accession>
<dbReference type="OrthoDB" id="1550900at2"/>
<dbReference type="AlphaFoldDB" id="A0A4R1HZK8"/>
<dbReference type="EMBL" id="SMFZ01000001">
    <property type="protein sequence ID" value="TCK27868.1"/>
    <property type="molecule type" value="Genomic_DNA"/>
</dbReference>
<evidence type="ECO:0008006" key="3">
    <source>
        <dbReference type="Google" id="ProtNLM"/>
    </source>
</evidence>
<keyword evidence="2" id="KW-1185">Reference proteome</keyword>
<dbReference type="RefSeq" id="WP_132427118.1">
    <property type="nucleotide sequence ID" value="NZ_SMFZ01000001.1"/>
</dbReference>
<dbReference type="Proteomes" id="UP000295560">
    <property type="component" value="Unassembled WGS sequence"/>
</dbReference>
<organism evidence="1 2">
    <name type="scientific">Pseudonocardia endophytica</name>
    <dbReference type="NCBI Taxonomy" id="401976"/>
    <lineage>
        <taxon>Bacteria</taxon>
        <taxon>Bacillati</taxon>
        <taxon>Actinomycetota</taxon>
        <taxon>Actinomycetes</taxon>
        <taxon>Pseudonocardiales</taxon>
        <taxon>Pseudonocardiaceae</taxon>
        <taxon>Pseudonocardia</taxon>
    </lineage>
</organism>
<gene>
    <name evidence="1" type="ORF">EV378_3750</name>
</gene>
<reference evidence="1 2" key="1">
    <citation type="submission" date="2019-03" db="EMBL/GenBank/DDBJ databases">
        <title>Sequencing the genomes of 1000 actinobacteria strains.</title>
        <authorList>
            <person name="Klenk H.-P."/>
        </authorList>
    </citation>
    <scope>NUCLEOTIDE SEQUENCE [LARGE SCALE GENOMIC DNA]</scope>
    <source>
        <strain evidence="1 2">DSM 44969</strain>
    </source>
</reference>
<sequence length="93" mass="9743">MSYVQITRTPGHGRAEYDRVRREMGPATPAGLSAHHVGVVDGALVTVDVWDSRAAADRFAAETLFPAMERAGVSPSATTGVTAFESDQSGVPA</sequence>
<evidence type="ECO:0000313" key="1">
    <source>
        <dbReference type="EMBL" id="TCK27868.1"/>
    </source>
</evidence>
<protein>
    <recommendedName>
        <fullName evidence="3">ABM domain-containing protein</fullName>
    </recommendedName>
</protein>